<comment type="caution">
    <text evidence="6">The sequence shown here is derived from an EMBL/GenBank/DDBJ whole genome shotgun (WGS) entry which is preliminary data.</text>
</comment>
<keyword evidence="7" id="KW-1185">Reference proteome</keyword>
<dbReference type="Gene3D" id="3.50.50.60">
    <property type="entry name" value="FAD/NAD(P)-binding domain"/>
    <property type="match status" value="2"/>
</dbReference>
<evidence type="ECO:0000313" key="7">
    <source>
        <dbReference type="Proteomes" id="UP000287188"/>
    </source>
</evidence>
<dbReference type="InterPro" id="IPR016156">
    <property type="entry name" value="FAD/NAD-linked_Rdtase_dimer_sf"/>
</dbReference>
<keyword evidence="2" id="KW-0285">Flavoprotein</keyword>
<dbReference type="Proteomes" id="UP000287188">
    <property type="component" value="Unassembled WGS sequence"/>
</dbReference>
<comment type="cofactor">
    <cofactor evidence="1">
        <name>FAD</name>
        <dbReference type="ChEBI" id="CHEBI:57692"/>
    </cofactor>
</comment>
<proteinExistence type="predicted"/>
<dbReference type="InterPro" id="IPR004099">
    <property type="entry name" value="Pyr_nucl-diS_OxRdtase_dimer"/>
</dbReference>
<gene>
    <name evidence="6" type="ORF">KDK_04630</name>
</gene>
<evidence type="ECO:0000313" key="6">
    <source>
        <dbReference type="EMBL" id="GCE16663.1"/>
    </source>
</evidence>
<sequence length="411" mass="45103">MVASARVAYLTRRAADYGVETGGPVTVDMTVVRKRKRDIVESFRGGSQSRLEHSENVDLLMGEAYFVAPKVIEVRLRTGEVRQLSAETICLNVGERPAPPRIEGVEQVPYLNSTTIMELDQVPQHLLVLGGGYVGLEFGQMFRRFGSRVTIIQRGKQLLTREDTDIAQEVTKILREDGIEVLLETSALKAAKTADGQIQLTVRTSEGERTLTGSHLLAAAGRIPNSDALHLEAAAIKTDQRGYIQVNDRLETSVPGIYALGDVKGGPAFTHISYDDFRILRTNLIEHGNASIANRLLLYTVFIDPQLGRVGITETEARQQGRHIKIAKMPMSYVARALEVDESRGVMKAIVDADNDQIIGACILGLEGGEIMSMLEIAMLGKLPYTVLRDGVFAHPTLAESLNNLFSSFES</sequence>
<evidence type="ECO:0000256" key="1">
    <source>
        <dbReference type="ARBA" id="ARBA00001974"/>
    </source>
</evidence>
<dbReference type="PANTHER" id="PTHR43014:SF2">
    <property type="entry name" value="MERCURIC REDUCTASE"/>
    <property type="match status" value="1"/>
</dbReference>
<dbReference type="PRINTS" id="PR00411">
    <property type="entry name" value="PNDRDTASEI"/>
</dbReference>
<dbReference type="EMBL" id="BIFS01000001">
    <property type="protein sequence ID" value="GCE16663.1"/>
    <property type="molecule type" value="Genomic_DNA"/>
</dbReference>
<dbReference type="Pfam" id="PF02852">
    <property type="entry name" value="Pyr_redox_dim"/>
    <property type="match status" value="1"/>
</dbReference>
<dbReference type="Pfam" id="PF07992">
    <property type="entry name" value="Pyr_redox_2"/>
    <property type="match status" value="1"/>
</dbReference>
<feature type="domain" description="FAD/NAD(P)-binding" evidence="5">
    <location>
        <begin position="38"/>
        <end position="273"/>
    </location>
</feature>
<dbReference type="InterPro" id="IPR023753">
    <property type="entry name" value="FAD/NAD-binding_dom"/>
</dbReference>
<dbReference type="PANTHER" id="PTHR43014">
    <property type="entry name" value="MERCURIC REDUCTASE"/>
    <property type="match status" value="1"/>
</dbReference>
<evidence type="ECO:0000256" key="3">
    <source>
        <dbReference type="ARBA" id="ARBA00022827"/>
    </source>
</evidence>
<protein>
    <submittedName>
        <fullName evidence="6">Mercuric reductase</fullName>
    </submittedName>
</protein>
<keyword evidence="3" id="KW-0274">FAD</keyword>
<dbReference type="PRINTS" id="PR00368">
    <property type="entry name" value="FADPNR"/>
</dbReference>
<evidence type="ECO:0000259" key="4">
    <source>
        <dbReference type="Pfam" id="PF02852"/>
    </source>
</evidence>
<dbReference type="GO" id="GO:0003955">
    <property type="term" value="F:NAD(P)H dehydrogenase (quinone) activity"/>
    <property type="evidence" value="ECO:0007669"/>
    <property type="project" value="TreeGrafter"/>
</dbReference>
<dbReference type="AlphaFoldDB" id="A0A402AC44"/>
<evidence type="ECO:0000256" key="2">
    <source>
        <dbReference type="ARBA" id="ARBA00022630"/>
    </source>
</evidence>
<dbReference type="SUPFAM" id="SSF55424">
    <property type="entry name" value="FAD/NAD-linked reductases, dimerisation (C-terminal) domain"/>
    <property type="match status" value="1"/>
</dbReference>
<reference evidence="7" key="1">
    <citation type="submission" date="2018-12" db="EMBL/GenBank/DDBJ databases">
        <title>Tengunoibacter tsumagoiensis gen. nov., sp. nov., Dictyobacter kobayashii sp. nov., D. alpinus sp. nov., and D. joshuensis sp. nov. and description of Dictyobacteraceae fam. nov. within the order Ktedonobacterales isolated from Tengu-no-mugimeshi.</title>
        <authorList>
            <person name="Wang C.M."/>
            <person name="Zheng Y."/>
            <person name="Sakai Y."/>
            <person name="Toyoda A."/>
            <person name="Minakuchi Y."/>
            <person name="Abe K."/>
            <person name="Yokota A."/>
            <person name="Yabe S."/>
        </authorList>
    </citation>
    <scope>NUCLEOTIDE SEQUENCE [LARGE SCALE GENOMIC DNA]</scope>
    <source>
        <strain evidence="7">Uno11</strain>
    </source>
</reference>
<dbReference type="SUPFAM" id="SSF51905">
    <property type="entry name" value="FAD/NAD(P)-binding domain"/>
    <property type="match status" value="1"/>
</dbReference>
<feature type="domain" description="Pyridine nucleotide-disulphide oxidoreductase dimerisation" evidence="4">
    <location>
        <begin position="300"/>
        <end position="404"/>
    </location>
</feature>
<dbReference type="InterPro" id="IPR036188">
    <property type="entry name" value="FAD/NAD-bd_sf"/>
</dbReference>
<dbReference type="Gene3D" id="3.30.390.30">
    <property type="match status" value="1"/>
</dbReference>
<accession>A0A402AC44</accession>
<dbReference type="GO" id="GO:0050660">
    <property type="term" value="F:flavin adenine dinucleotide binding"/>
    <property type="evidence" value="ECO:0007669"/>
    <property type="project" value="TreeGrafter"/>
</dbReference>
<organism evidence="6 7">
    <name type="scientific">Dictyobacter kobayashii</name>
    <dbReference type="NCBI Taxonomy" id="2014872"/>
    <lineage>
        <taxon>Bacteria</taxon>
        <taxon>Bacillati</taxon>
        <taxon>Chloroflexota</taxon>
        <taxon>Ktedonobacteria</taxon>
        <taxon>Ktedonobacterales</taxon>
        <taxon>Dictyobacteraceae</taxon>
        <taxon>Dictyobacter</taxon>
    </lineage>
</organism>
<name>A0A402AC44_9CHLR</name>
<evidence type="ECO:0000259" key="5">
    <source>
        <dbReference type="Pfam" id="PF07992"/>
    </source>
</evidence>